<organism evidence="1 2">
    <name type="scientific">Neophaeococcomyces mojaviensis</name>
    <dbReference type="NCBI Taxonomy" id="3383035"/>
    <lineage>
        <taxon>Eukaryota</taxon>
        <taxon>Fungi</taxon>
        <taxon>Dikarya</taxon>
        <taxon>Ascomycota</taxon>
        <taxon>Pezizomycotina</taxon>
        <taxon>Eurotiomycetes</taxon>
        <taxon>Chaetothyriomycetidae</taxon>
        <taxon>Chaetothyriales</taxon>
        <taxon>Chaetothyriales incertae sedis</taxon>
        <taxon>Neophaeococcomyces</taxon>
    </lineage>
</organism>
<name>A0ACC2ZZ89_9EURO</name>
<evidence type="ECO:0000313" key="2">
    <source>
        <dbReference type="Proteomes" id="UP001172386"/>
    </source>
</evidence>
<protein>
    <submittedName>
        <fullName evidence="1">Uncharacterized protein</fullName>
    </submittedName>
</protein>
<proteinExistence type="predicted"/>
<gene>
    <name evidence="1" type="ORF">H2198_007767</name>
</gene>
<sequence length="489" mass="55080">MAYSPSPISPLAGRRSPTPPAQPLSKRDKRRNQHISLQQELQNKFDDNREQHYRTQLIALQNDMNLVVQADPYGPEPLKDGPQDIADLVQQHASGTPYQSEMSSLAGRWYTEFVHEVNDAKEARELALIELHVSVPDPFDDMLLTMDQRTHEEKLKRLKYECDYRLHLAAKEAEHMRNTLRERLLQTLTNKRQKLMKEKEQLDIADTNALLLHPSQFSITNPASPGGNHTARKTRLTRHRGEHDDMTNGFSEVNSKRKRKFGADDDYGSPSRNGHATPAERARAANISAQTDKAYSINQLFTEKELNLQSHQAQIATRHFFSSSQKENEVNGNGKRSRDDEDKSKSGDDSSADDDSPAEATGMERTASQNVHVTRSTRNIGGMAGLNLLGDLAEKQPRRPTLPYATLHSAQGKNGTFLPQVSKLMDEELEEDMVRIAEAKTRDPGEIDRVAVEEALRPPTGARSNLAPDWPVYLDVHLVNIDARLARRA</sequence>
<reference evidence="1" key="1">
    <citation type="submission" date="2022-10" db="EMBL/GenBank/DDBJ databases">
        <title>Culturing micro-colonial fungi from biological soil crusts in the Mojave desert and describing Neophaeococcomyces mojavensis, and introducing the new genera and species Taxawa tesnikishii.</title>
        <authorList>
            <person name="Kurbessoian T."/>
            <person name="Stajich J.E."/>
        </authorList>
    </citation>
    <scope>NUCLEOTIDE SEQUENCE</scope>
    <source>
        <strain evidence="1">JES_112</strain>
    </source>
</reference>
<dbReference type="Proteomes" id="UP001172386">
    <property type="component" value="Unassembled WGS sequence"/>
</dbReference>
<accession>A0ACC2ZZ89</accession>
<keyword evidence="2" id="KW-1185">Reference proteome</keyword>
<comment type="caution">
    <text evidence="1">The sequence shown here is derived from an EMBL/GenBank/DDBJ whole genome shotgun (WGS) entry which is preliminary data.</text>
</comment>
<dbReference type="EMBL" id="JAPDRQ010000171">
    <property type="protein sequence ID" value="KAJ9653020.1"/>
    <property type="molecule type" value="Genomic_DNA"/>
</dbReference>
<evidence type="ECO:0000313" key="1">
    <source>
        <dbReference type="EMBL" id="KAJ9653020.1"/>
    </source>
</evidence>